<comment type="caution">
    <text evidence="2">The sequence shown here is derived from an EMBL/GenBank/DDBJ whole genome shotgun (WGS) entry which is preliminary data.</text>
</comment>
<dbReference type="Pfam" id="PF00646">
    <property type="entry name" value="F-box"/>
    <property type="match status" value="1"/>
</dbReference>
<dbReference type="PANTHER" id="PTHR31672">
    <property type="entry name" value="BNACNNG10540D PROTEIN"/>
    <property type="match status" value="1"/>
</dbReference>
<dbReference type="PANTHER" id="PTHR31672:SF13">
    <property type="entry name" value="F-BOX PROTEIN CPR30-LIKE"/>
    <property type="match status" value="1"/>
</dbReference>
<accession>A0A2G9H0U7</accession>
<gene>
    <name evidence="2" type="ORF">CDL12_16259</name>
</gene>
<evidence type="ECO:0000313" key="2">
    <source>
        <dbReference type="EMBL" id="PIN11152.1"/>
    </source>
</evidence>
<proteinExistence type="predicted"/>
<dbReference type="Gene3D" id="1.20.1280.50">
    <property type="match status" value="1"/>
</dbReference>
<organism evidence="2 3">
    <name type="scientific">Handroanthus impetiginosus</name>
    <dbReference type="NCBI Taxonomy" id="429701"/>
    <lineage>
        <taxon>Eukaryota</taxon>
        <taxon>Viridiplantae</taxon>
        <taxon>Streptophyta</taxon>
        <taxon>Embryophyta</taxon>
        <taxon>Tracheophyta</taxon>
        <taxon>Spermatophyta</taxon>
        <taxon>Magnoliopsida</taxon>
        <taxon>eudicotyledons</taxon>
        <taxon>Gunneridae</taxon>
        <taxon>Pentapetalae</taxon>
        <taxon>asterids</taxon>
        <taxon>lamiids</taxon>
        <taxon>Lamiales</taxon>
        <taxon>Bignoniaceae</taxon>
        <taxon>Crescentiina</taxon>
        <taxon>Tabebuia alliance</taxon>
        <taxon>Handroanthus</taxon>
    </lineage>
</organism>
<dbReference type="InterPro" id="IPR013187">
    <property type="entry name" value="F-box-assoc_dom_typ3"/>
</dbReference>
<dbReference type="InterPro" id="IPR001810">
    <property type="entry name" value="F-box_dom"/>
</dbReference>
<name>A0A2G9H0U7_9LAMI</name>
<evidence type="ECO:0000259" key="1">
    <source>
        <dbReference type="PROSITE" id="PS50181"/>
    </source>
</evidence>
<dbReference type="AlphaFoldDB" id="A0A2G9H0U7"/>
<dbReference type="PROSITE" id="PS50181">
    <property type="entry name" value="FBOX"/>
    <property type="match status" value="1"/>
</dbReference>
<dbReference type="SUPFAM" id="SSF50965">
    <property type="entry name" value="Galactose oxidase, central domain"/>
    <property type="match status" value="1"/>
</dbReference>
<dbReference type="STRING" id="429701.A0A2G9H0U7"/>
<sequence length="385" mass="43983">MEIRTNSRSSIYRHEPRITKIQTRPAGNILNLPEEIIAEILSRLPVKSLLKFRCVSKSWCSLISSEHFIKAHLKISKRDTNLTRHKIISTILQPCYSLKQCSLQPLISGLLSEAVEFDYPMKDPNNAVRIVGCCNGLVCIAINGKYFFLWNPSTRKYKKLPDVDDGMKRGLFITKYGFGFDESNDDYKVFGILSGFCKARRYETMVKIYSLKSNSWTRIDAFNDGLPFDDVGKFVSGKLHWGRKFGLNSKWDIVYFDLESELCGKIKQPNYVESGFSPSLAALGGSLCVLCDYPQSSVDVWVMKQYGVSESWSKMVSIPYVGNPWKGPYSTRLPLCIGLKGEVLLVYGSRFLVYDPKDNRFRRPEIRNFDTFLDADVYFESLVSL</sequence>
<evidence type="ECO:0000313" key="3">
    <source>
        <dbReference type="Proteomes" id="UP000231279"/>
    </source>
</evidence>
<reference evidence="3" key="1">
    <citation type="journal article" date="2018" name="Gigascience">
        <title>Genome assembly of the Pink Ipe (Handroanthus impetiginosus, Bignoniaceae), a highly valued, ecologically keystone Neotropical timber forest tree.</title>
        <authorList>
            <person name="Silva-Junior O.B."/>
            <person name="Grattapaglia D."/>
            <person name="Novaes E."/>
            <person name="Collevatti R.G."/>
        </authorList>
    </citation>
    <scope>NUCLEOTIDE SEQUENCE [LARGE SCALE GENOMIC DNA]</scope>
    <source>
        <strain evidence="3">cv. UFG-1</strain>
    </source>
</reference>
<keyword evidence="3" id="KW-1185">Reference proteome</keyword>
<dbReference type="SUPFAM" id="SSF81383">
    <property type="entry name" value="F-box domain"/>
    <property type="match status" value="1"/>
</dbReference>
<dbReference type="OrthoDB" id="591557at2759"/>
<dbReference type="Pfam" id="PF08268">
    <property type="entry name" value="FBA_3"/>
    <property type="match status" value="1"/>
</dbReference>
<feature type="domain" description="F-box" evidence="1">
    <location>
        <begin position="26"/>
        <end position="72"/>
    </location>
</feature>
<dbReference type="SMART" id="SM00256">
    <property type="entry name" value="FBOX"/>
    <property type="match status" value="1"/>
</dbReference>
<dbReference type="InterPro" id="IPR017451">
    <property type="entry name" value="F-box-assoc_interact_dom"/>
</dbReference>
<dbReference type="InterPro" id="IPR011043">
    <property type="entry name" value="Gal_Oxase/kelch_b-propeller"/>
</dbReference>
<dbReference type="NCBIfam" id="TIGR01640">
    <property type="entry name" value="F_box_assoc_1"/>
    <property type="match status" value="1"/>
</dbReference>
<dbReference type="EMBL" id="NKXS01003012">
    <property type="protein sequence ID" value="PIN11152.1"/>
    <property type="molecule type" value="Genomic_DNA"/>
</dbReference>
<dbReference type="InterPro" id="IPR036047">
    <property type="entry name" value="F-box-like_dom_sf"/>
</dbReference>
<protein>
    <recommendedName>
        <fullName evidence="1">F-box domain-containing protein</fullName>
    </recommendedName>
</protein>
<dbReference type="InterPro" id="IPR050796">
    <property type="entry name" value="SCF_F-box_component"/>
</dbReference>
<dbReference type="CDD" id="cd22157">
    <property type="entry name" value="F-box_AtFBW1-like"/>
    <property type="match status" value="1"/>
</dbReference>
<dbReference type="Proteomes" id="UP000231279">
    <property type="component" value="Unassembled WGS sequence"/>
</dbReference>